<organism evidence="10 11">
    <name type="scientific">Trichlorobacter thiogenes</name>
    <dbReference type="NCBI Taxonomy" id="115783"/>
    <lineage>
        <taxon>Bacteria</taxon>
        <taxon>Pseudomonadati</taxon>
        <taxon>Thermodesulfobacteriota</taxon>
        <taxon>Desulfuromonadia</taxon>
        <taxon>Geobacterales</taxon>
        <taxon>Geobacteraceae</taxon>
        <taxon>Trichlorobacter</taxon>
    </lineage>
</organism>
<evidence type="ECO:0000256" key="7">
    <source>
        <dbReference type="ARBA" id="ARBA00023157"/>
    </source>
</evidence>
<evidence type="ECO:0000256" key="4">
    <source>
        <dbReference type="ARBA" id="ARBA00022723"/>
    </source>
</evidence>
<evidence type="ECO:0000256" key="5">
    <source>
        <dbReference type="ARBA" id="ARBA00022734"/>
    </source>
</evidence>
<name>A0A1T4S7Q4_9BACT</name>
<reference evidence="11" key="1">
    <citation type="submission" date="2017-02" db="EMBL/GenBank/DDBJ databases">
        <authorList>
            <person name="Varghese N."/>
            <person name="Submissions S."/>
        </authorList>
    </citation>
    <scope>NUCLEOTIDE SEQUENCE [LARGE SCALE GENOMIC DNA]</scope>
    <source>
        <strain evidence="11">ATCC BAA-34</strain>
    </source>
</reference>
<feature type="region of interest" description="Disordered" evidence="8">
    <location>
        <begin position="143"/>
        <end position="163"/>
    </location>
</feature>
<comment type="subunit">
    <text evidence="3">Homotrimer.</text>
</comment>
<accession>A0A1T4S7Q4</accession>
<evidence type="ECO:0000256" key="2">
    <source>
        <dbReference type="ARBA" id="ARBA00010147"/>
    </source>
</evidence>
<evidence type="ECO:0000259" key="9">
    <source>
        <dbReference type="SMART" id="SM00607"/>
    </source>
</evidence>
<dbReference type="GO" id="GO:0046872">
    <property type="term" value="F:metal ion binding"/>
    <property type="evidence" value="ECO:0007669"/>
    <property type="project" value="UniProtKB-KW"/>
</dbReference>
<evidence type="ECO:0000313" key="10">
    <source>
        <dbReference type="EMBL" id="SKA23861.1"/>
    </source>
</evidence>
<feature type="domain" description="Fucolectin tachylectin-4 pentraxin-1" evidence="9">
    <location>
        <begin position="133"/>
        <end position="281"/>
    </location>
</feature>
<protein>
    <submittedName>
        <fullName evidence="10">F5/8 type C domain-containing protein</fullName>
    </submittedName>
</protein>
<dbReference type="InterPro" id="IPR051941">
    <property type="entry name" value="BG_Antigen-Binding_Lectin"/>
</dbReference>
<evidence type="ECO:0000313" key="11">
    <source>
        <dbReference type="Proteomes" id="UP000190102"/>
    </source>
</evidence>
<dbReference type="RefSeq" id="WP_078791542.1">
    <property type="nucleotide sequence ID" value="NZ_FUWR01000032.1"/>
</dbReference>
<dbReference type="GO" id="GO:0010185">
    <property type="term" value="P:regulation of cellular defense response"/>
    <property type="evidence" value="ECO:0007669"/>
    <property type="project" value="UniProtKB-ARBA"/>
</dbReference>
<keyword evidence="5" id="KW-0430">Lectin</keyword>
<proteinExistence type="inferred from homology"/>
<sequence>MKQKTGIILFILLSLLMMSSYALGEQWRISFNGYPGTMELNGNHTNYTGRFNLHGNWEQMLDLRVYRNAIFFRRAAADQKYLGVVEGNRMQGIFSQGGAGSYPWTAELLETTGADPFTSDHGYQPARPHHKSAHNLALGKPVRQSSTGYGGNPEHAVDGNTDGNYSANSVTHTNNAPNEWWEIDLGSQKQIQHIKIWNRTDCCGERLSNFYVLVSPHRFSSNSLQETLNNPSVWQSHHPGVAGRETTIPVSGTGRYVRIQLAGQNWLSLAEVEIIGADSIR</sequence>
<evidence type="ECO:0000256" key="8">
    <source>
        <dbReference type="SAM" id="MobiDB-lite"/>
    </source>
</evidence>
<dbReference type="EMBL" id="FUWR01000032">
    <property type="protein sequence ID" value="SKA23861.1"/>
    <property type="molecule type" value="Genomic_DNA"/>
</dbReference>
<dbReference type="Gene3D" id="2.60.120.260">
    <property type="entry name" value="Galactose-binding domain-like"/>
    <property type="match status" value="1"/>
</dbReference>
<gene>
    <name evidence="10" type="ORF">SAMN02745119_03292</name>
</gene>
<dbReference type="PANTHER" id="PTHR45713">
    <property type="entry name" value="FTP DOMAIN-CONTAINING PROTEIN"/>
    <property type="match status" value="1"/>
</dbReference>
<evidence type="ECO:0000256" key="3">
    <source>
        <dbReference type="ARBA" id="ARBA00011233"/>
    </source>
</evidence>
<dbReference type="Proteomes" id="UP000190102">
    <property type="component" value="Unassembled WGS sequence"/>
</dbReference>
<dbReference type="SUPFAM" id="SSF49785">
    <property type="entry name" value="Galactose-binding domain-like"/>
    <property type="match status" value="1"/>
</dbReference>
<dbReference type="OrthoDB" id="5526311at2"/>
<dbReference type="STRING" id="115783.SAMN02745119_03292"/>
<keyword evidence="7" id="KW-1015">Disulfide bond</keyword>
<evidence type="ECO:0000256" key="6">
    <source>
        <dbReference type="ARBA" id="ARBA00022837"/>
    </source>
</evidence>
<comment type="similarity">
    <text evidence="2">Belongs to the fucolectin family.</text>
</comment>
<dbReference type="PANTHER" id="PTHR45713:SF6">
    <property type="entry name" value="F5_8 TYPE C DOMAIN-CONTAINING PROTEIN"/>
    <property type="match status" value="1"/>
</dbReference>
<dbReference type="SMART" id="SM00607">
    <property type="entry name" value="FTP"/>
    <property type="match status" value="1"/>
</dbReference>
<dbReference type="AlphaFoldDB" id="A0A1T4S7Q4"/>
<dbReference type="Pfam" id="PF22633">
    <property type="entry name" value="F5_F8_type_C_2"/>
    <property type="match status" value="1"/>
</dbReference>
<keyword evidence="6" id="KW-0106">Calcium</keyword>
<keyword evidence="11" id="KW-1185">Reference proteome</keyword>
<dbReference type="InterPro" id="IPR006585">
    <property type="entry name" value="FTP1"/>
</dbReference>
<evidence type="ECO:0000256" key="1">
    <source>
        <dbReference type="ARBA" id="ARBA00002219"/>
    </source>
</evidence>
<dbReference type="GO" id="GO:0042806">
    <property type="term" value="F:fucose binding"/>
    <property type="evidence" value="ECO:0007669"/>
    <property type="project" value="UniProtKB-ARBA"/>
</dbReference>
<comment type="function">
    <text evidence="1">Acts as a defensive agent. Recognizes blood group fucosylated oligosaccharides including A, B, H and Lewis B-type antigens. Does not recognize Lewis A antigen and has low affinity for monovalent haptens.</text>
</comment>
<keyword evidence="4" id="KW-0479">Metal-binding</keyword>
<dbReference type="InterPro" id="IPR008979">
    <property type="entry name" value="Galactose-bd-like_sf"/>
</dbReference>